<comment type="caution">
    <text evidence="1">The sequence shown here is derived from an EMBL/GenBank/DDBJ whole genome shotgun (WGS) entry which is preliminary data.</text>
</comment>
<dbReference type="EMBL" id="JALBUR010000018">
    <property type="protein sequence ID" value="MDX8419994.1"/>
    <property type="molecule type" value="Genomic_DNA"/>
</dbReference>
<protein>
    <submittedName>
        <fullName evidence="1">Uncharacterized protein</fullName>
    </submittedName>
</protein>
<dbReference type="AlphaFoldDB" id="A0AB35U4X9"/>
<dbReference type="RefSeq" id="WP_370596239.1">
    <property type="nucleotide sequence ID" value="NZ_JALBUR010000018.1"/>
</dbReference>
<organism evidence="1 2">
    <name type="scientific">Grylomicrobium aquisgranensis</name>
    <dbReference type="NCBI Taxonomy" id="2926318"/>
    <lineage>
        <taxon>Bacteria</taxon>
        <taxon>Bacillati</taxon>
        <taxon>Bacillota</taxon>
        <taxon>Erysipelotrichia</taxon>
        <taxon>Erysipelotrichales</taxon>
        <taxon>Erysipelotrichaceae</taxon>
        <taxon>Grylomicrobium</taxon>
    </lineage>
</organism>
<dbReference type="Proteomes" id="UP001286174">
    <property type="component" value="Unassembled WGS sequence"/>
</dbReference>
<accession>A0AB35U4X9</accession>
<gene>
    <name evidence="1" type="ORF">MOZ60_07780</name>
</gene>
<reference evidence="1 2" key="1">
    <citation type="submission" date="2022-03" db="EMBL/GenBank/DDBJ databases">
        <title>Novel taxa within the pig intestine.</title>
        <authorList>
            <person name="Wylensek D."/>
            <person name="Bishof K."/>
            <person name="Afrizal A."/>
            <person name="Clavel T."/>
        </authorList>
    </citation>
    <scope>NUCLEOTIDE SEQUENCE [LARGE SCALE GENOMIC DNA]</scope>
    <source>
        <strain evidence="1 2">CLA-KB-P133</strain>
    </source>
</reference>
<evidence type="ECO:0000313" key="1">
    <source>
        <dbReference type="EMBL" id="MDX8419994.1"/>
    </source>
</evidence>
<sequence length="68" mass="7697">MTGVKSFDNIGCGICTTRWRFDAIHLVLEHPEARKMVPAEDTMKEVLPYAVRRAGRIVIHKMKSAVKS</sequence>
<keyword evidence="2" id="KW-1185">Reference proteome</keyword>
<proteinExistence type="predicted"/>
<name>A0AB35U4X9_9FIRM</name>
<evidence type="ECO:0000313" key="2">
    <source>
        <dbReference type="Proteomes" id="UP001286174"/>
    </source>
</evidence>